<evidence type="ECO:0000256" key="8">
    <source>
        <dbReference type="ARBA" id="ARBA00023136"/>
    </source>
</evidence>
<keyword evidence="16" id="KW-0732">Signal</keyword>
<evidence type="ECO:0000256" key="3">
    <source>
        <dbReference type="ARBA" id="ARBA00022547"/>
    </source>
</evidence>
<comment type="subunit">
    <text evidence="13">F-type ATPases have 2 components, F(1) - the catalytic core - and F(0) - the membrane proton channel. F(1) has five subunits: alpha(3), beta(3), gamma(1), delta(1), epsilon(1). F(0) has three main subunits: a(1), b(2) and c(10-14). The alpha and beta chains form an alternating ring which encloses part of the gamma chain. F(1) is attached to F(0) by a central stalk formed by the gamma and epsilon chains, while a peripheral stalk is formed by the delta and b chains.</text>
</comment>
<evidence type="ECO:0000256" key="9">
    <source>
        <dbReference type="ARBA" id="ARBA00023310"/>
    </source>
</evidence>
<keyword evidence="7 13" id="KW-0406">Ion transport</keyword>
<accession>A0A547Q7K3</accession>
<evidence type="ECO:0000256" key="1">
    <source>
        <dbReference type="ARBA" id="ARBA00005513"/>
    </source>
</evidence>
<dbReference type="CDD" id="cd06503">
    <property type="entry name" value="ATP-synt_Fo_b"/>
    <property type="match status" value="1"/>
</dbReference>
<evidence type="ECO:0000256" key="13">
    <source>
        <dbReference type="HAMAP-Rule" id="MF_01398"/>
    </source>
</evidence>
<dbReference type="GO" id="GO:0046933">
    <property type="term" value="F:proton-transporting ATP synthase activity, rotational mechanism"/>
    <property type="evidence" value="ECO:0007669"/>
    <property type="project" value="UniProtKB-UniRule"/>
</dbReference>
<evidence type="ECO:0000256" key="6">
    <source>
        <dbReference type="ARBA" id="ARBA00022989"/>
    </source>
</evidence>
<dbReference type="PANTHER" id="PTHR33445">
    <property type="entry name" value="ATP SYNTHASE SUBUNIT B', CHLOROPLASTIC"/>
    <property type="match status" value="1"/>
</dbReference>
<dbReference type="OrthoDB" id="8479836at2"/>
<evidence type="ECO:0000256" key="2">
    <source>
        <dbReference type="ARBA" id="ARBA00022448"/>
    </source>
</evidence>
<proteinExistence type="inferred from homology"/>
<dbReference type="InterPro" id="IPR002146">
    <property type="entry name" value="ATP_synth_b/b'su_bac/chlpt"/>
</dbReference>
<evidence type="ECO:0000256" key="10">
    <source>
        <dbReference type="ARBA" id="ARBA00025198"/>
    </source>
</evidence>
<dbReference type="EMBL" id="VFSV01000006">
    <property type="protein sequence ID" value="TRD22360.1"/>
    <property type="molecule type" value="Genomic_DNA"/>
</dbReference>
<evidence type="ECO:0000313" key="17">
    <source>
        <dbReference type="EMBL" id="TRD22360.1"/>
    </source>
</evidence>
<evidence type="ECO:0000256" key="14">
    <source>
        <dbReference type="RuleBase" id="RU003848"/>
    </source>
</evidence>
<evidence type="ECO:0000256" key="4">
    <source>
        <dbReference type="ARBA" id="ARBA00022692"/>
    </source>
</evidence>
<keyword evidence="8 13" id="KW-0472">Membrane</keyword>
<dbReference type="GO" id="GO:0012505">
    <property type="term" value="C:endomembrane system"/>
    <property type="evidence" value="ECO:0007669"/>
    <property type="project" value="UniProtKB-SubCell"/>
</dbReference>
<keyword evidence="3 13" id="KW-0138">CF(0)</keyword>
<evidence type="ECO:0000256" key="7">
    <source>
        <dbReference type="ARBA" id="ARBA00023065"/>
    </source>
</evidence>
<dbReference type="GO" id="GO:0045259">
    <property type="term" value="C:proton-transporting ATP synthase complex"/>
    <property type="evidence" value="ECO:0007669"/>
    <property type="project" value="UniProtKB-KW"/>
</dbReference>
<dbReference type="Proteomes" id="UP000318590">
    <property type="component" value="Unassembled WGS sequence"/>
</dbReference>
<keyword evidence="5 13" id="KW-0375">Hydrogen ion transport</keyword>
<protein>
    <recommendedName>
        <fullName evidence="13">ATP synthase subunit b</fullName>
    </recommendedName>
    <alternativeName>
        <fullName evidence="13">ATP synthase F(0) sector subunit b</fullName>
    </alternativeName>
    <alternativeName>
        <fullName evidence="13">ATPase subunit I</fullName>
    </alternativeName>
    <alternativeName>
        <fullName evidence="13">F-type ATPase subunit b</fullName>
        <shortName evidence="13">F-ATPase subunit b</shortName>
    </alternativeName>
</protein>
<keyword evidence="6 13" id="KW-1133">Transmembrane helix</keyword>
<evidence type="ECO:0000256" key="16">
    <source>
        <dbReference type="SAM" id="SignalP"/>
    </source>
</evidence>
<comment type="subcellular location">
    <subcellularLocation>
        <location evidence="13">Cell membrane</location>
        <topology evidence="13">Single-pass membrane protein</topology>
    </subcellularLocation>
    <subcellularLocation>
        <location evidence="12">Endomembrane system</location>
        <topology evidence="12">Single-pass membrane protein</topology>
    </subcellularLocation>
</comment>
<keyword evidence="15" id="KW-0175">Coiled coil</keyword>
<dbReference type="RefSeq" id="WP_142833662.1">
    <property type="nucleotide sequence ID" value="NZ_VFSV01000006.1"/>
</dbReference>
<reference evidence="17 18" key="1">
    <citation type="submission" date="2019-06" db="EMBL/GenBank/DDBJ databases">
        <title>Paenimaribius caenipelagi gen. nov., sp. nov., isolated from a tidal flat.</title>
        <authorList>
            <person name="Yoon J.-H."/>
        </authorList>
    </citation>
    <scope>NUCLEOTIDE SEQUENCE [LARGE SCALE GENOMIC DNA]</scope>
    <source>
        <strain evidence="17 18">JBTF-M29</strain>
    </source>
</reference>
<feature type="coiled-coil region" evidence="15">
    <location>
        <begin position="61"/>
        <end position="146"/>
    </location>
</feature>
<feature type="transmembrane region" description="Helical" evidence="13">
    <location>
        <begin position="28"/>
        <end position="47"/>
    </location>
</feature>
<feature type="signal peptide" evidence="16">
    <location>
        <begin position="1"/>
        <end position="18"/>
    </location>
</feature>
<dbReference type="GO" id="GO:0046961">
    <property type="term" value="F:proton-transporting ATPase activity, rotational mechanism"/>
    <property type="evidence" value="ECO:0007669"/>
    <property type="project" value="TreeGrafter"/>
</dbReference>
<evidence type="ECO:0000256" key="12">
    <source>
        <dbReference type="ARBA" id="ARBA00037847"/>
    </source>
</evidence>
<comment type="function">
    <text evidence="10 13">F(1)F(0) ATP synthase produces ATP from ADP in the presence of a proton or sodium gradient. F-type ATPases consist of two structural domains, F(1) containing the extramembraneous catalytic core and F(0) containing the membrane proton channel, linked together by a central stalk and a peripheral stalk. During catalysis, ATP synthesis in the catalytic domain of F(1) is coupled via a rotary mechanism of the central stalk subunits to proton translocation.</text>
</comment>
<evidence type="ECO:0000256" key="15">
    <source>
        <dbReference type="SAM" id="Coils"/>
    </source>
</evidence>
<dbReference type="Pfam" id="PF00430">
    <property type="entry name" value="ATP-synt_B"/>
    <property type="match status" value="1"/>
</dbReference>
<dbReference type="PANTHER" id="PTHR33445:SF1">
    <property type="entry name" value="ATP SYNTHASE SUBUNIT B"/>
    <property type="match status" value="1"/>
</dbReference>
<evidence type="ECO:0000256" key="5">
    <source>
        <dbReference type="ARBA" id="ARBA00022781"/>
    </source>
</evidence>
<gene>
    <name evidence="13" type="primary">atpF</name>
    <name evidence="17" type="ORF">FEV53_04690</name>
</gene>
<keyword evidence="13" id="KW-1003">Cell membrane</keyword>
<comment type="function">
    <text evidence="11">Component of the F(0) channel, it forms part of the peripheral stalk, linking F(1) to F(0). The b'-subunit is a diverged and duplicated form of b found in plants and photosynthetic bacteria.</text>
</comment>
<sequence>MTRIAILALALLPVPAFAASGPFFSLNNTDFVVSLGFLIFVGVLVYMKVPAKITEMLDARAESIKSDLAEARALREEAQSLLASYERKQKEVQEHADRIVAAAREQAQNDKVEAEKELALSVERRVKAAKEQIVQAEEDAKRQVRNRAVEVAVAAARQVLAEQMNAERSGALFDRSIETISQKLH</sequence>
<comment type="similarity">
    <text evidence="1 13 14">Belongs to the ATPase B chain family.</text>
</comment>
<comment type="caution">
    <text evidence="17">The sequence shown here is derived from an EMBL/GenBank/DDBJ whole genome shotgun (WGS) entry which is preliminary data.</text>
</comment>
<keyword evidence="4 13" id="KW-0812">Transmembrane</keyword>
<keyword evidence="18" id="KW-1185">Reference proteome</keyword>
<keyword evidence="9 13" id="KW-0066">ATP synthesis</keyword>
<feature type="chain" id="PRO_5021953511" description="ATP synthase subunit b" evidence="16">
    <location>
        <begin position="19"/>
        <end position="185"/>
    </location>
</feature>
<dbReference type="HAMAP" id="MF_01398">
    <property type="entry name" value="ATP_synth_b_bprime"/>
    <property type="match status" value="1"/>
</dbReference>
<dbReference type="InterPro" id="IPR050059">
    <property type="entry name" value="ATP_synthase_B_chain"/>
</dbReference>
<name>A0A547Q7K3_9RHOB</name>
<organism evidence="17 18">
    <name type="scientific">Palleronia caenipelagi</name>
    <dbReference type="NCBI Taxonomy" id="2489174"/>
    <lineage>
        <taxon>Bacteria</taxon>
        <taxon>Pseudomonadati</taxon>
        <taxon>Pseudomonadota</taxon>
        <taxon>Alphaproteobacteria</taxon>
        <taxon>Rhodobacterales</taxon>
        <taxon>Roseobacteraceae</taxon>
        <taxon>Palleronia</taxon>
    </lineage>
</organism>
<dbReference type="GO" id="GO:0005886">
    <property type="term" value="C:plasma membrane"/>
    <property type="evidence" value="ECO:0007669"/>
    <property type="project" value="UniProtKB-SubCell"/>
</dbReference>
<evidence type="ECO:0000256" key="11">
    <source>
        <dbReference type="ARBA" id="ARBA00025614"/>
    </source>
</evidence>
<evidence type="ECO:0000313" key="18">
    <source>
        <dbReference type="Proteomes" id="UP000318590"/>
    </source>
</evidence>
<keyword evidence="2 13" id="KW-0813">Transport</keyword>
<dbReference type="AlphaFoldDB" id="A0A547Q7K3"/>